<comment type="subunit">
    <text evidence="2">Interacts transiently with the RNA polymerase catalytic core formed by RpoA, RpoB, RpoC and RpoZ (2 alpha, 1 beta, 1 beta' and 1 omega subunit) to form the RNA polymerase holoenzyme that can initiate transcription.</text>
</comment>
<dbReference type="InterPro" id="IPR013249">
    <property type="entry name" value="RNA_pol_sigma70_r4_t2"/>
</dbReference>
<evidence type="ECO:0000256" key="6">
    <source>
        <dbReference type="ARBA" id="ARBA00023163"/>
    </source>
</evidence>
<dbReference type="PANTHER" id="PTHR30173">
    <property type="entry name" value="SIGMA 19 FACTOR"/>
    <property type="match status" value="1"/>
</dbReference>
<evidence type="ECO:0000259" key="7">
    <source>
        <dbReference type="Pfam" id="PF04542"/>
    </source>
</evidence>
<sequence length="293" mass="31559">MSAPEPPGVAEFTEHRPLLFSIAYEILGSVADAEDVLSESWLRWQEGDRSEVENPRAYLARIVTRQALNAARASSRRRETYVGPWLPEPLESIAEDSGLDHVLSGEAVTTAMLLVLESLTPDERAVFVLREVFDFGYAEIADAIGKSQPAVRQIAHRARNHVRARRPAAVADPEDARAVAERFLTAAATGDLQELMDTLSPGVVYMGDGGGVVAAARRPIEGAARVARMATGLFAKAPTLGEVGMRMTVVNGMPSLVVTIDGDLDSVVSVEVMGEKVTAVYAVRNPVKLDGLR</sequence>
<evidence type="ECO:0000256" key="5">
    <source>
        <dbReference type="ARBA" id="ARBA00023125"/>
    </source>
</evidence>
<comment type="similarity">
    <text evidence="1">Belongs to the sigma-70 factor family. ECF subfamily.</text>
</comment>
<dbReference type="InterPro" id="IPR013324">
    <property type="entry name" value="RNA_pol_sigma_r3/r4-like"/>
</dbReference>
<dbReference type="InterPro" id="IPR014284">
    <property type="entry name" value="RNA_pol_sigma-70_dom"/>
</dbReference>
<dbReference type="PANTHER" id="PTHR30173:SF36">
    <property type="entry name" value="ECF RNA POLYMERASE SIGMA FACTOR SIGJ"/>
    <property type="match status" value="1"/>
</dbReference>
<dbReference type="SUPFAM" id="SSF54427">
    <property type="entry name" value="NTF2-like"/>
    <property type="match status" value="1"/>
</dbReference>
<evidence type="ECO:0000313" key="10">
    <source>
        <dbReference type="Proteomes" id="UP001501170"/>
    </source>
</evidence>
<dbReference type="Pfam" id="PF08281">
    <property type="entry name" value="Sigma70_r4_2"/>
    <property type="match status" value="1"/>
</dbReference>
<dbReference type="InterPro" id="IPR032710">
    <property type="entry name" value="NTF2-like_dom_sf"/>
</dbReference>
<feature type="domain" description="RNA polymerase sigma factor 70 region 4 type 2" evidence="8">
    <location>
        <begin position="112"/>
        <end position="161"/>
    </location>
</feature>
<dbReference type="InterPro" id="IPR007627">
    <property type="entry name" value="RNA_pol_sigma70_r2"/>
</dbReference>
<evidence type="ECO:0000256" key="4">
    <source>
        <dbReference type="ARBA" id="ARBA00023082"/>
    </source>
</evidence>
<dbReference type="Gene3D" id="1.10.10.10">
    <property type="entry name" value="Winged helix-like DNA-binding domain superfamily/Winged helix DNA-binding domain"/>
    <property type="match status" value="1"/>
</dbReference>
<evidence type="ECO:0000256" key="1">
    <source>
        <dbReference type="ARBA" id="ARBA00010641"/>
    </source>
</evidence>
<name>A0ABN3HGL3_9ACTN</name>
<keyword evidence="5" id="KW-0238">DNA-binding</keyword>
<dbReference type="NCBIfam" id="NF007214">
    <property type="entry name" value="PRK09636.1"/>
    <property type="match status" value="1"/>
</dbReference>
<keyword evidence="10" id="KW-1185">Reference proteome</keyword>
<feature type="domain" description="RNA polymerase sigma-70 region 2" evidence="7">
    <location>
        <begin position="12"/>
        <end position="76"/>
    </location>
</feature>
<dbReference type="CDD" id="cd06171">
    <property type="entry name" value="Sigma70_r4"/>
    <property type="match status" value="1"/>
</dbReference>
<dbReference type="EMBL" id="BAAARB010000009">
    <property type="protein sequence ID" value="GAA2379777.1"/>
    <property type="molecule type" value="Genomic_DNA"/>
</dbReference>
<evidence type="ECO:0000256" key="3">
    <source>
        <dbReference type="ARBA" id="ARBA00023015"/>
    </source>
</evidence>
<proteinExistence type="inferred from homology"/>
<dbReference type="InterPro" id="IPR052704">
    <property type="entry name" value="ECF_Sigma-70_Domain"/>
</dbReference>
<dbReference type="RefSeq" id="WP_346076141.1">
    <property type="nucleotide sequence ID" value="NZ_BAAARB010000009.1"/>
</dbReference>
<protein>
    <submittedName>
        <fullName evidence="9">RNA polymerase sigma-70 factor</fullName>
    </submittedName>
</protein>
<dbReference type="NCBIfam" id="TIGR02937">
    <property type="entry name" value="sigma70-ECF"/>
    <property type="match status" value="1"/>
</dbReference>
<dbReference type="SUPFAM" id="SSF88946">
    <property type="entry name" value="Sigma2 domain of RNA polymerase sigma factors"/>
    <property type="match status" value="1"/>
</dbReference>
<keyword evidence="4" id="KW-0731">Sigma factor</keyword>
<evidence type="ECO:0000259" key="8">
    <source>
        <dbReference type="Pfam" id="PF08281"/>
    </source>
</evidence>
<dbReference type="Gene3D" id="3.10.450.50">
    <property type="match status" value="1"/>
</dbReference>
<dbReference type="NCBIfam" id="TIGR02957">
    <property type="entry name" value="SigX4"/>
    <property type="match status" value="1"/>
</dbReference>
<evidence type="ECO:0000313" key="9">
    <source>
        <dbReference type="EMBL" id="GAA2379777.1"/>
    </source>
</evidence>
<dbReference type="InterPro" id="IPR036388">
    <property type="entry name" value="WH-like_DNA-bd_sf"/>
</dbReference>
<dbReference type="Pfam" id="PF04542">
    <property type="entry name" value="Sigma70_r2"/>
    <property type="match status" value="1"/>
</dbReference>
<evidence type="ECO:0000256" key="2">
    <source>
        <dbReference type="ARBA" id="ARBA00011344"/>
    </source>
</evidence>
<reference evidence="9 10" key="1">
    <citation type="journal article" date="2019" name="Int. J. Syst. Evol. Microbiol.">
        <title>The Global Catalogue of Microorganisms (GCM) 10K type strain sequencing project: providing services to taxonomists for standard genome sequencing and annotation.</title>
        <authorList>
            <consortium name="The Broad Institute Genomics Platform"/>
            <consortium name="The Broad Institute Genome Sequencing Center for Infectious Disease"/>
            <person name="Wu L."/>
            <person name="Ma J."/>
        </authorList>
    </citation>
    <scope>NUCLEOTIDE SEQUENCE [LARGE SCALE GENOMIC DNA]</scope>
    <source>
        <strain evidence="9 10">JCM 16227</strain>
    </source>
</reference>
<dbReference type="Proteomes" id="UP001501170">
    <property type="component" value="Unassembled WGS sequence"/>
</dbReference>
<gene>
    <name evidence="9" type="ORF">GCM10009855_19800</name>
</gene>
<accession>A0ABN3HGL3</accession>
<keyword evidence="6" id="KW-0804">Transcription</keyword>
<comment type="caution">
    <text evidence="9">The sequence shown here is derived from an EMBL/GenBank/DDBJ whole genome shotgun (WGS) entry which is preliminary data.</text>
</comment>
<dbReference type="InterPro" id="IPR014303">
    <property type="entry name" value="RNA_pol_sigma-70_ECF"/>
</dbReference>
<keyword evidence="3" id="KW-0805">Transcription regulation</keyword>
<dbReference type="InterPro" id="IPR013325">
    <property type="entry name" value="RNA_pol_sigma_r2"/>
</dbReference>
<organism evidence="9 10">
    <name type="scientific">Gordonia cholesterolivorans</name>
    <dbReference type="NCBI Taxonomy" id="559625"/>
    <lineage>
        <taxon>Bacteria</taxon>
        <taxon>Bacillati</taxon>
        <taxon>Actinomycetota</taxon>
        <taxon>Actinomycetes</taxon>
        <taxon>Mycobacteriales</taxon>
        <taxon>Gordoniaceae</taxon>
        <taxon>Gordonia</taxon>
    </lineage>
</organism>
<dbReference type="SUPFAM" id="SSF88659">
    <property type="entry name" value="Sigma3 and sigma4 domains of RNA polymerase sigma factors"/>
    <property type="match status" value="1"/>
</dbReference>
<dbReference type="Gene3D" id="1.10.1740.10">
    <property type="match status" value="1"/>
</dbReference>